<protein>
    <recommendedName>
        <fullName evidence="2">DUF2783 domain-containing protein</fullName>
    </recommendedName>
</protein>
<organism evidence="1">
    <name type="scientific">uncultured organism</name>
    <dbReference type="NCBI Taxonomy" id="155900"/>
    <lineage>
        <taxon>unclassified sequences</taxon>
        <taxon>environmental samples</taxon>
    </lineage>
</organism>
<sequence length="67" mass="7470">MASHTEEHLPFPELEAAYERIAETLDRLPERQTSLFLAKLSLALAHRVGDGERVRAAIDEAARDIGD</sequence>
<gene>
    <name evidence="1" type="ORF">KBTEX_02494</name>
</gene>
<dbReference type="AlphaFoldDB" id="A0A5B8RF72"/>
<accession>A0A5B8RF72</accession>
<name>A0A5B8RF72_9ZZZZ</name>
<dbReference type="EMBL" id="MN079128">
    <property type="protein sequence ID" value="QEA06164.1"/>
    <property type="molecule type" value="Genomic_DNA"/>
</dbReference>
<reference evidence="1" key="1">
    <citation type="submission" date="2019-06" db="EMBL/GenBank/DDBJ databases">
        <authorList>
            <person name="Murdoch R.W."/>
            <person name="Fathepure B."/>
        </authorList>
    </citation>
    <scope>NUCLEOTIDE SEQUENCE</scope>
</reference>
<proteinExistence type="predicted"/>
<evidence type="ECO:0000313" key="1">
    <source>
        <dbReference type="EMBL" id="QEA06164.1"/>
    </source>
</evidence>
<evidence type="ECO:0008006" key="2">
    <source>
        <dbReference type="Google" id="ProtNLM"/>
    </source>
</evidence>